<comment type="caution">
    <text evidence="2">The sequence shown here is derived from an EMBL/GenBank/DDBJ whole genome shotgun (WGS) entry which is preliminary data.</text>
</comment>
<evidence type="ECO:0000313" key="3">
    <source>
        <dbReference type="Proteomes" id="UP001328107"/>
    </source>
</evidence>
<gene>
    <name evidence="2" type="ORF">PMAYCL1PPCAC_16838</name>
</gene>
<feature type="region of interest" description="Disordered" evidence="1">
    <location>
        <begin position="205"/>
        <end position="277"/>
    </location>
</feature>
<keyword evidence="3" id="KW-1185">Reference proteome</keyword>
<accession>A0AAN5CLL7</accession>
<name>A0AAN5CLL7_9BILA</name>
<dbReference type="Proteomes" id="UP001328107">
    <property type="component" value="Unassembled WGS sequence"/>
</dbReference>
<feature type="region of interest" description="Disordered" evidence="1">
    <location>
        <begin position="62"/>
        <end position="89"/>
    </location>
</feature>
<feature type="compositionally biased region" description="Low complexity" evidence="1">
    <location>
        <begin position="68"/>
        <end position="89"/>
    </location>
</feature>
<protein>
    <submittedName>
        <fullName evidence="2">Uncharacterized protein</fullName>
    </submittedName>
</protein>
<sequence length="277" mass="29379">RVWGHYRYTQYIHEAEVSIQGLPEARSESSGESASSSLLSTELASESALRLTTEAALTSHLASGESASHSVSRESTSNSSSHSISSSSIETRRTRYGEYEVSQFGAHCLERFVDLLTSCGDAQILRVLDRVQLHECFSQLSNGRGDVGTTLGLLSLHLGVELSNCLLYAVFCSPLVDGSLDLGLGLVLILKDLEEGLTALLRHTSQEGRRRREEGVRVSSSASSETSGSRESSGSSGEYGGSSRTSRKAAGESSLSSLSSAPSSSSSEALGSDEHAH</sequence>
<feature type="non-terminal residue" evidence="2">
    <location>
        <position position="1"/>
    </location>
</feature>
<organism evidence="2 3">
    <name type="scientific">Pristionchus mayeri</name>
    <dbReference type="NCBI Taxonomy" id="1317129"/>
    <lineage>
        <taxon>Eukaryota</taxon>
        <taxon>Metazoa</taxon>
        <taxon>Ecdysozoa</taxon>
        <taxon>Nematoda</taxon>
        <taxon>Chromadorea</taxon>
        <taxon>Rhabditida</taxon>
        <taxon>Rhabditina</taxon>
        <taxon>Diplogasteromorpha</taxon>
        <taxon>Diplogasteroidea</taxon>
        <taxon>Neodiplogasteridae</taxon>
        <taxon>Pristionchus</taxon>
    </lineage>
</organism>
<feature type="compositionally biased region" description="Low complexity" evidence="1">
    <location>
        <begin position="217"/>
        <end position="244"/>
    </location>
</feature>
<proteinExistence type="predicted"/>
<evidence type="ECO:0000256" key="1">
    <source>
        <dbReference type="SAM" id="MobiDB-lite"/>
    </source>
</evidence>
<reference evidence="3" key="1">
    <citation type="submission" date="2022-10" db="EMBL/GenBank/DDBJ databases">
        <title>Genome assembly of Pristionchus species.</title>
        <authorList>
            <person name="Yoshida K."/>
            <person name="Sommer R.J."/>
        </authorList>
    </citation>
    <scope>NUCLEOTIDE SEQUENCE [LARGE SCALE GENOMIC DNA]</scope>
    <source>
        <strain evidence="3">RS5460</strain>
    </source>
</reference>
<feature type="compositionally biased region" description="Basic and acidic residues" evidence="1">
    <location>
        <begin position="205"/>
        <end position="216"/>
    </location>
</feature>
<dbReference type="EMBL" id="BTRK01000004">
    <property type="protein sequence ID" value="GMR46643.1"/>
    <property type="molecule type" value="Genomic_DNA"/>
</dbReference>
<dbReference type="AlphaFoldDB" id="A0AAN5CLL7"/>
<feature type="compositionally biased region" description="Low complexity" evidence="1">
    <location>
        <begin position="251"/>
        <end position="270"/>
    </location>
</feature>
<evidence type="ECO:0000313" key="2">
    <source>
        <dbReference type="EMBL" id="GMR46643.1"/>
    </source>
</evidence>